<dbReference type="Gene3D" id="3.20.20.100">
    <property type="entry name" value="NADP-dependent oxidoreductase domain"/>
    <property type="match status" value="1"/>
</dbReference>
<keyword evidence="5" id="KW-1185">Reference proteome</keyword>
<dbReference type="GO" id="GO:0016491">
    <property type="term" value="F:oxidoreductase activity"/>
    <property type="evidence" value="ECO:0007669"/>
    <property type="project" value="UniProtKB-KW"/>
</dbReference>
<dbReference type="SUPFAM" id="SSF51430">
    <property type="entry name" value="NAD(P)-linked oxidoreductase"/>
    <property type="match status" value="1"/>
</dbReference>
<dbReference type="FunFam" id="3.20.20.100:FF:000004">
    <property type="entry name" value="Oxidoreductase, aldo/keto reductase"/>
    <property type="match status" value="1"/>
</dbReference>
<dbReference type="EMBL" id="LLXZ01000115">
    <property type="protein sequence ID" value="KRR06336.1"/>
    <property type="molecule type" value="Genomic_DNA"/>
</dbReference>
<evidence type="ECO:0000256" key="2">
    <source>
        <dbReference type="SAM" id="MobiDB-lite"/>
    </source>
</evidence>
<dbReference type="PANTHER" id="PTHR43364">
    <property type="entry name" value="NADH-SPECIFIC METHYLGLYOXAL REDUCTASE-RELATED"/>
    <property type="match status" value="1"/>
</dbReference>
<dbReference type="PRINTS" id="PR00069">
    <property type="entry name" value="ALDKETRDTASE"/>
</dbReference>
<dbReference type="InterPro" id="IPR036812">
    <property type="entry name" value="NAD(P)_OxRdtase_dom_sf"/>
</dbReference>
<dbReference type="AlphaFoldDB" id="A0A0R3LMB6"/>
<feature type="compositionally biased region" description="Basic and acidic residues" evidence="2">
    <location>
        <begin position="332"/>
        <end position="343"/>
    </location>
</feature>
<evidence type="ECO:0000313" key="4">
    <source>
        <dbReference type="EMBL" id="KRR06336.1"/>
    </source>
</evidence>
<dbReference type="GO" id="GO:0005829">
    <property type="term" value="C:cytosol"/>
    <property type="evidence" value="ECO:0007669"/>
    <property type="project" value="TreeGrafter"/>
</dbReference>
<evidence type="ECO:0000313" key="5">
    <source>
        <dbReference type="Proteomes" id="UP000050863"/>
    </source>
</evidence>
<dbReference type="InterPro" id="IPR020471">
    <property type="entry name" value="AKR"/>
</dbReference>
<dbReference type="InterPro" id="IPR023210">
    <property type="entry name" value="NADP_OxRdtase_dom"/>
</dbReference>
<keyword evidence="1" id="KW-0560">Oxidoreductase</keyword>
<sequence length="354" mass="39475">MQYRQLGRSGLKISPICLGTMMFGGPTDEATSSRIIAKAREAGINFIDSADAYNGGQSEQVVGRAISNNRANWILATKLANQIGDDPNRGGLSRRWVMQAAEESLKRLGTDFIDIYYLHKEDHATPLEETVRAIGDLMRQGKIRYFGVSNYRAWRVAEICNICDDNGIDRPIVSQPYYNAMNRMPEVEHFPACGYYGLGIVPYSPLARGVLTGKYKPDAAPDKETRAGRADKRMMQTEWRPESLQLAQEIKRHAEARGISAGQFAVSWVLNSAFVSGVIAGPRTEEQWDDYVKALDYRFTAEDEALIDRLVVSGHPSTPGFNDPAYPIEGRRARTDGHSRWPENRLGGAHHPSL</sequence>
<feature type="region of interest" description="Disordered" evidence="2">
    <location>
        <begin position="332"/>
        <end position="354"/>
    </location>
</feature>
<reference evidence="4 5" key="1">
    <citation type="submission" date="2014-03" db="EMBL/GenBank/DDBJ databases">
        <title>Bradyrhizobium valentinum sp. nov., isolated from effective nodules of Lupinus mariae-josephae, a lupine endemic of basic-lime soils in Eastern Spain.</title>
        <authorList>
            <person name="Duran D."/>
            <person name="Rey L."/>
            <person name="Navarro A."/>
            <person name="Busquets A."/>
            <person name="Imperial J."/>
            <person name="Ruiz-Argueso T."/>
        </authorList>
    </citation>
    <scope>NUCLEOTIDE SEQUENCE [LARGE SCALE GENOMIC DNA]</scope>
    <source>
        <strain evidence="4 5">PAC68</strain>
    </source>
</reference>
<feature type="domain" description="NADP-dependent oxidoreductase" evidence="3">
    <location>
        <begin position="15"/>
        <end position="310"/>
    </location>
</feature>
<organism evidence="4 5">
    <name type="scientific">Bradyrhizobium jicamae</name>
    <dbReference type="NCBI Taxonomy" id="280332"/>
    <lineage>
        <taxon>Bacteria</taxon>
        <taxon>Pseudomonadati</taxon>
        <taxon>Pseudomonadota</taxon>
        <taxon>Alphaproteobacteria</taxon>
        <taxon>Hyphomicrobiales</taxon>
        <taxon>Nitrobacteraceae</taxon>
        <taxon>Bradyrhizobium</taxon>
    </lineage>
</organism>
<comment type="caution">
    <text evidence="4">The sequence shown here is derived from an EMBL/GenBank/DDBJ whole genome shotgun (WGS) entry which is preliminary data.</text>
</comment>
<name>A0A0R3LMB6_9BRAD</name>
<evidence type="ECO:0000256" key="1">
    <source>
        <dbReference type="ARBA" id="ARBA00023002"/>
    </source>
</evidence>
<dbReference type="RefSeq" id="WP_057836774.1">
    <property type="nucleotide sequence ID" value="NZ_LLXZ01000115.1"/>
</dbReference>
<dbReference type="InterPro" id="IPR050523">
    <property type="entry name" value="AKR_Detox_Biosynth"/>
</dbReference>
<dbReference type="Pfam" id="PF00248">
    <property type="entry name" value="Aldo_ket_red"/>
    <property type="match status" value="1"/>
</dbReference>
<accession>A0A0R3LMB6</accession>
<dbReference type="PANTHER" id="PTHR43364:SF4">
    <property type="entry name" value="NAD(P)-LINKED OXIDOREDUCTASE SUPERFAMILY PROTEIN"/>
    <property type="match status" value="1"/>
</dbReference>
<dbReference type="OrthoDB" id="9803483at2"/>
<gene>
    <name evidence="4" type="ORF">CQ12_33305</name>
</gene>
<proteinExistence type="predicted"/>
<protein>
    <submittedName>
        <fullName evidence="4">NADP-dependent oxidoreductase</fullName>
    </submittedName>
</protein>
<dbReference type="STRING" id="280332.CQ12_33305"/>
<evidence type="ECO:0000259" key="3">
    <source>
        <dbReference type="Pfam" id="PF00248"/>
    </source>
</evidence>
<dbReference type="Proteomes" id="UP000050863">
    <property type="component" value="Unassembled WGS sequence"/>
</dbReference>